<feature type="transmembrane region" description="Helical" evidence="5">
    <location>
        <begin position="239"/>
        <end position="262"/>
    </location>
</feature>
<organism evidence="7 8">
    <name type="scientific">Ascochyta lentis</name>
    <dbReference type="NCBI Taxonomy" id="205686"/>
    <lineage>
        <taxon>Eukaryota</taxon>
        <taxon>Fungi</taxon>
        <taxon>Dikarya</taxon>
        <taxon>Ascomycota</taxon>
        <taxon>Pezizomycotina</taxon>
        <taxon>Dothideomycetes</taxon>
        <taxon>Pleosporomycetidae</taxon>
        <taxon>Pleosporales</taxon>
        <taxon>Pleosporineae</taxon>
        <taxon>Didymellaceae</taxon>
        <taxon>Ascochyta</taxon>
    </lineage>
</organism>
<keyword evidence="3 5" id="KW-1133">Transmembrane helix</keyword>
<evidence type="ECO:0000259" key="6">
    <source>
        <dbReference type="PROSITE" id="PS50801"/>
    </source>
</evidence>
<feature type="transmembrane region" description="Helical" evidence="5">
    <location>
        <begin position="313"/>
        <end position="336"/>
    </location>
</feature>
<dbReference type="GO" id="GO:0016020">
    <property type="term" value="C:membrane"/>
    <property type="evidence" value="ECO:0007669"/>
    <property type="project" value="UniProtKB-SubCell"/>
</dbReference>
<dbReference type="CDD" id="cd07042">
    <property type="entry name" value="STAS_SulP_like_sulfate_transporter"/>
    <property type="match status" value="1"/>
</dbReference>
<reference evidence="7" key="1">
    <citation type="submission" date="2018-12" db="EMBL/GenBank/DDBJ databases">
        <authorList>
            <person name="Syme R.A."/>
            <person name="Farfan-Caceres L."/>
            <person name="Lichtenzveig J."/>
        </authorList>
    </citation>
    <scope>NUCLEOTIDE SEQUENCE</scope>
    <source>
        <strain evidence="7">Al4</strain>
    </source>
</reference>
<protein>
    <recommendedName>
        <fullName evidence="6">STAS domain-containing protein</fullName>
    </recommendedName>
</protein>
<dbReference type="Pfam" id="PF00916">
    <property type="entry name" value="Sulfate_transp"/>
    <property type="match status" value="1"/>
</dbReference>
<dbReference type="PROSITE" id="PS50801">
    <property type="entry name" value="STAS"/>
    <property type="match status" value="1"/>
</dbReference>
<evidence type="ECO:0000256" key="4">
    <source>
        <dbReference type="ARBA" id="ARBA00023136"/>
    </source>
</evidence>
<sequence>MPAEDGCSAHSFSPLLAAYASEHLDPDVARDSLGHWTEAFIQSSLTSGIYLASFIPLHKSNWLVTIMDYFKRMPGRISHALSTDITINRTIRYGGKAARAAPSVAAQYLVERVPVVHWLPKYNPRWLLNDTLAGITVGVLLIPQSLAYAKIATIPGEFGLMSSWLPNFLVFIMGTSKDLSTGPTSLMGLLTAEIVADVVHEGYSAQAIASAVAMSVGIYSLAIGLLKLGFLLEFISVPVLSGFISAAAIVIMLGQIPSLFGITVRTGTANIIHDIFAKLPQWDGATCGIGLGGILILVLMQKMGQRWGKKNKAVWLLALGRSAVVLVLFTGISYGINKNRADDPIWALSKVKSNGIETPKMPDGELIKKVFPRSIAPFIAAALEHLAIAKAFGRKNNYVTDAAQELVYLGTTNFFNSFFSSMSVGGAMSRTAVNSDSGVKSPAYGVIAGGVVILSIFKLSPALYWIPKATLAAIIVTAVWHIVIPPKVFYGYWKTSLVDFIASMLAFWLTLFVSSEVGIGSAVGFSICYHLLFQAFHRVRRITTLDAAFSNPNSTVVPLDTQVFRIHQSMLFYNAYHIKNQCLDAIQTHNSGQVISAEAQKERNWSVAGDKRAARLRTKAAITDEPVQLRIVILDLTAMHNIDTTGLTALKDLKADIEKYGGKATQLRLVGLNDRVTLRFARFGWSVADAGEIEKSNEERGRVTAVYASVEQALVQRGRTYSEDEITPIDVHIVGDEKEKV</sequence>
<keyword evidence="4 5" id="KW-0472">Membrane</keyword>
<proteinExistence type="predicted"/>
<feature type="transmembrane region" description="Helical" evidence="5">
    <location>
        <begin position="505"/>
        <end position="532"/>
    </location>
</feature>
<dbReference type="NCBIfam" id="TIGR00815">
    <property type="entry name" value="sulP"/>
    <property type="match status" value="1"/>
</dbReference>
<accession>A0A8H7J0V1</accession>
<gene>
    <name evidence="7" type="ORF">EKO04_007657</name>
</gene>
<dbReference type="SUPFAM" id="SSF52091">
    <property type="entry name" value="SpoIIaa-like"/>
    <property type="match status" value="1"/>
</dbReference>
<evidence type="ECO:0000313" key="7">
    <source>
        <dbReference type="EMBL" id="KAF9694430.1"/>
    </source>
</evidence>
<evidence type="ECO:0000313" key="8">
    <source>
        <dbReference type="Proteomes" id="UP000651452"/>
    </source>
</evidence>
<feature type="transmembrane region" description="Helical" evidence="5">
    <location>
        <begin position="207"/>
        <end position="232"/>
    </location>
</feature>
<dbReference type="PANTHER" id="PTHR11814">
    <property type="entry name" value="SULFATE TRANSPORTER"/>
    <property type="match status" value="1"/>
</dbReference>
<dbReference type="Gene3D" id="3.30.750.24">
    <property type="entry name" value="STAS domain"/>
    <property type="match status" value="1"/>
</dbReference>
<keyword evidence="2 5" id="KW-0812">Transmembrane</keyword>
<dbReference type="AlphaFoldDB" id="A0A8H7J0V1"/>
<evidence type="ECO:0000256" key="1">
    <source>
        <dbReference type="ARBA" id="ARBA00004141"/>
    </source>
</evidence>
<dbReference type="OrthoDB" id="288203at2759"/>
<dbReference type="EMBL" id="RZGK01000013">
    <property type="protein sequence ID" value="KAF9694430.1"/>
    <property type="molecule type" value="Genomic_DNA"/>
</dbReference>
<evidence type="ECO:0000256" key="5">
    <source>
        <dbReference type="SAM" id="Phobius"/>
    </source>
</evidence>
<evidence type="ECO:0000256" key="2">
    <source>
        <dbReference type="ARBA" id="ARBA00022692"/>
    </source>
</evidence>
<dbReference type="GO" id="GO:0055085">
    <property type="term" value="P:transmembrane transport"/>
    <property type="evidence" value="ECO:0007669"/>
    <property type="project" value="InterPro"/>
</dbReference>
<evidence type="ECO:0000256" key="3">
    <source>
        <dbReference type="ARBA" id="ARBA00022989"/>
    </source>
</evidence>
<dbReference type="InterPro" id="IPR011547">
    <property type="entry name" value="SLC26A/SulP_dom"/>
</dbReference>
<feature type="transmembrane region" description="Helical" evidence="5">
    <location>
        <begin position="471"/>
        <end position="493"/>
    </location>
</feature>
<reference evidence="7" key="2">
    <citation type="submission" date="2020-09" db="EMBL/GenBank/DDBJ databases">
        <title>Reference genome assembly for Australian Ascochyta lentis isolate Al4.</title>
        <authorList>
            <person name="Lee R.C."/>
            <person name="Farfan-Caceres L.M."/>
            <person name="Debler J.W."/>
            <person name="Williams A.H."/>
            <person name="Henares B.M."/>
        </authorList>
    </citation>
    <scope>NUCLEOTIDE SEQUENCE</scope>
    <source>
        <strain evidence="7">Al4</strain>
    </source>
</reference>
<keyword evidence="8" id="KW-1185">Reference proteome</keyword>
<dbReference type="InterPro" id="IPR001902">
    <property type="entry name" value="SLC26A/SulP_fam"/>
</dbReference>
<dbReference type="Pfam" id="PF01740">
    <property type="entry name" value="STAS"/>
    <property type="match status" value="1"/>
</dbReference>
<dbReference type="Proteomes" id="UP000651452">
    <property type="component" value="Unassembled WGS sequence"/>
</dbReference>
<feature type="domain" description="STAS" evidence="6">
    <location>
        <begin position="563"/>
        <end position="717"/>
    </location>
</feature>
<dbReference type="InterPro" id="IPR002645">
    <property type="entry name" value="STAS_dom"/>
</dbReference>
<comment type="subcellular location">
    <subcellularLocation>
        <location evidence="1">Membrane</location>
        <topology evidence="1">Multi-pass membrane protein</topology>
    </subcellularLocation>
</comment>
<name>A0A8H7J0V1_9PLEO</name>
<comment type="caution">
    <text evidence="7">The sequence shown here is derived from an EMBL/GenBank/DDBJ whole genome shotgun (WGS) entry which is preliminary data.</text>
</comment>
<dbReference type="InterPro" id="IPR036513">
    <property type="entry name" value="STAS_dom_sf"/>
</dbReference>
<feature type="transmembrane region" description="Helical" evidence="5">
    <location>
        <begin position="282"/>
        <end position="301"/>
    </location>
</feature>
<feature type="transmembrane region" description="Helical" evidence="5">
    <location>
        <begin position="443"/>
        <end position="464"/>
    </location>
</feature>